<dbReference type="GO" id="GO:0046872">
    <property type="term" value="F:metal ion binding"/>
    <property type="evidence" value="ECO:0007669"/>
    <property type="project" value="UniProtKB-KW"/>
</dbReference>
<proteinExistence type="inferred from homology"/>
<dbReference type="HOGENOM" id="CLU_015869_1_2_9"/>
<evidence type="ECO:0000256" key="7">
    <source>
        <dbReference type="PIRNR" id="PIRNR001563"/>
    </source>
</evidence>
<dbReference type="InterPro" id="IPR036615">
    <property type="entry name" value="Mur_ligase_C_dom_sf"/>
</dbReference>
<dbReference type="Proteomes" id="UP000019050">
    <property type="component" value="Unassembled WGS sequence"/>
</dbReference>
<evidence type="ECO:0000256" key="4">
    <source>
        <dbReference type="ARBA" id="ARBA00022741"/>
    </source>
</evidence>
<protein>
    <submittedName>
        <fullName evidence="8">Protein FolC</fullName>
    </submittedName>
</protein>
<dbReference type="Gene3D" id="3.90.190.20">
    <property type="entry name" value="Mur ligase, C-terminal domain"/>
    <property type="match status" value="1"/>
</dbReference>
<comment type="similarity">
    <text evidence="1 7">Belongs to the folylpolyglutamate synthase family.</text>
</comment>
<reference evidence="8" key="1">
    <citation type="submission" date="2013-06" db="EMBL/GenBank/DDBJ databases">
        <authorList>
            <person name="Weinstock G."/>
            <person name="Sodergren E."/>
            <person name="Clifton S."/>
            <person name="Fulton L."/>
            <person name="Fulton B."/>
            <person name="Courtney L."/>
            <person name="Fronick C."/>
            <person name="Harrison M."/>
            <person name="Strong C."/>
            <person name="Farmer C."/>
            <person name="Delahaunty K."/>
            <person name="Markovic C."/>
            <person name="Hall O."/>
            <person name="Minx P."/>
            <person name="Tomlinson C."/>
            <person name="Mitreva M."/>
            <person name="Nelson J."/>
            <person name="Hou S."/>
            <person name="Wollam A."/>
            <person name="Pepin K.H."/>
            <person name="Johnson M."/>
            <person name="Bhonagiri V."/>
            <person name="Nash W.E."/>
            <person name="Warren W."/>
            <person name="Chinwalla A."/>
            <person name="Mardis E.R."/>
            <person name="Wilson R.K."/>
        </authorList>
    </citation>
    <scope>NUCLEOTIDE SEQUENCE [LARGE SCALE GENOMIC DNA]</scope>
    <source>
        <strain evidence="8">ATCC 49176</strain>
    </source>
</reference>
<dbReference type="PANTHER" id="PTHR11136:SF0">
    <property type="entry name" value="DIHYDROFOLATE SYNTHETASE-RELATED"/>
    <property type="match status" value="1"/>
</dbReference>
<evidence type="ECO:0000256" key="1">
    <source>
        <dbReference type="ARBA" id="ARBA00008276"/>
    </source>
</evidence>
<dbReference type="InterPro" id="IPR036565">
    <property type="entry name" value="Mur-like_cat_sf"/>
</dbReference>
<dbReference type="RefSeq" id="WP_023391934.1">
    <property type="nucleotide sequence ID" value="NZ_KI535340.1"/>
</dbReference>
<sequence length="439" mass="48873">MGQEMTCIEDAHDWLSRQTSHQLRPGFDRMRQALSLLGQPQVSLPSIIQLAGTNGKGSTLAYLQGLFISQGLRVGAFSSPHILAFNERLMFNGQPIEDEKLLELVRSMVELNEELIAQDWGPLSGFELYTVMMLVYFSQCQLDVCLIEAGVGGLWDCTNVLEADMALITTIGFDHQDRLGHSLAEIAQQKFGIIKPSTKIVGLGRLPQEALAVLPEMLVNLNFQGEVMQLGWDFNATPAKEGKGLAKRSWQVELPSGRRYDQVTIAMLGQHQGDNLALALAAFEAWMNQKQGEIDWDQALAALEGVNWQGRLECLSQAPLILVDGAHNSQGLQALDDFLTHDLADYQVTVIFAGLKRKDQASHLTYLHKWAEEGMAVYLSTFDYPGAMTQVDWQAQTALPFLDWQPKLTDYQAGQQEAKKALILTGSLYFISQVKEFLK</sequence>
<dbReference type="GO" id="GO:0005737">
    <property type="term" value="C:cytoplasm"/>
    <property type="evidence" value="ECO:0007669"/>
    <property type="project" value="TreeGrafter"/>
</dbReference>
<evidence type="ECO:0000256" key="5">
    <source>
        <dbReference type="ARBA" id="ARBA00022840"/>
    </source>
</evidence>
<evidence type="ECO:0000313" key="9">
    <source>
        <dbReference type="Proteomes" id="UP000019050"/>
    </source>
</evidence>
<dbReference type="PANTHER" id="PTHR11136">
    <property type="entry name" value="FOLYLPOLYGLUTAMATE SYNTHASE-RELATED"/>
    <property type="match status" value="1"/>
</dbReference>
<dbReference type="InterPro" id="IPR001645">
    <property type="entry name" value="Folylpolyglutamate_synth"/>
</dbReference>
<name>W1Q278_ABIDE</name>
<dbReference type="STRING" id="592010.GCWU000182_001292"/>
<organism evidence="8 9">
    <name type="scientific">Abiotrophia defectiva ATCC 49176</name>
    <dbReference type="NCBI Taxonomy" id="592010"/>
    <lineage>
        <taxon>Bacteria</taxon>
        <taxon>Bacillati</taxon>
        <taxon>Bacillota</taxon>
        <taxon>Bacilli</taxon>
        <taxon>Lactobacillales</taxon>
        <taxon>Aerococcaceae</taxon>
        <taxon>Abiotrophia</taxon>
    </lineage>
</organism>
<keyword evidence="6" id="KW-0460">Magnesium</keyword>
<evidence type="ECO:0000256" key="6">
    <source>
        <dbReference type="ARBA" id="ARBA00022842"/>
    </source>
</evidence>
<dbReference type="GO" id="GO:0004326">
    <property type="term" value="F:tetrahydrofolylpolyglutamate synthase activity"/>
    <property type="evidence" value="ECO:0007669"/>
    <property type="project" value="InterPro"/>
</dbReference>
<keyword evidence="9" id="KW-1185">Reference proteome</keyword>
<dbReference type="AlphaFoldDB" id="W1Q278"/>
<dbReference type="SUPFAM" id="SSF53244">
    <property type="entry name" value="MurD-like peptide ligases, peptide-binding domain"/>
    <property type="match status" value="1"/>
</dbReference>
<dbReference type="EMBL" id="ACIN03000013">
    <property type="protein sequence ID" value="ESK65131.1"/>
    <property type="molecule type" value="Genomic_DNA"/>
</dbReference>
<evidence type="ECO:0000256" key="2">
    <source>
        <dbReference type="ARBA" id="ARBA00022598"/>
    </source>
</evidence>
<keyword evidence="4 7" id="KW-0547">Nucleotide-binding</keyword>
<evidence type="ECO:0000313" key="8">
    <source>
        <dbReference type="EMBL" id="ESK65131.1"/>
    </source>
</evidence>
<keyword evidence="3" id="KW-0479">Metal-binding</keyword>
<accession>W1Q278</accession>
<evidence type="ECO:0000256" key="3">
    <source>
        <dbReference type="ARBA" id="ARBA00022723"/>
    </source>
</evidence>
<dbReference type="PROSITE" id="PS01012">
    <property type="entry name" value="FOLYLPOLYGLU_SYNT_2"/>
    <property type="match status" value="1"/>
</dbReference>
<gene>
    <name evidence="8" type="ORF">GCWU000182_001292</name>
</gene>
<dbReference type="eggNOG" id="COG0285">
    <property type="taxonomic scope" value="Bacteria"/>
</dbReference>
<dbReference type="Gene3D" id="3.40.1190.10">
    <property type="entry name" value="Mur-like, catalytic domain"/>
    <property type="match status" value="1"/>
</dbReference>
<dbReference type="GeneID" id="84817799"/>
<dbReference type="PIRSF" id="PIRSF001563">
    <property type="entry name" value="Folylpolyglu_synth"/>
    <property type="match status" value="1"/>
</dbReference>
<dbReference type="GO" id="GO:0008841">
    <property type="term" value="F:dihydrofolate synthase activity"/>
    <property type="evidence" value="ECO:0007669"/>
    <property type="project" value="TreeGrafter"/>
</dbReference>
<dbReference type="InterPro" id="IPR018109">
    <property type="entry name" value="Folylpolyglutamate_synth_CS"/>
</dbReference>
<keyword evidence="2 7" id="KW-0436">Ligase</keyword>
<keyword evidence="5 7" id="KW-0067">ATP-binding</keyword>
<dbReference type="GO" id="GO:0005524">
    <property type="term" value="F:ATP binding"/>
    <property type="evidence" value="ECO:0007669"/>
    <property type="project" value="UniProtKB-KW"/>
</dbReference>
<dbReference type="OrthoDB" id="9809356at2"/>
<comment type="caution">
    <text evidence="8">The sequence shown here is derived from an EMBL/GenBank/DDBJ whole genome shotgun (WGS) entry which is preliminary data.</text>
</comment>
<dbReference type="NCBIfam" id="TIGR01499">
    <property type="entry name" value="folC"/>
    <property type="match status" value="1"/>
</dbReference>
<dbReference type="SUPFAM" id="SSF53623">
    <property type="entry name" value="MurD-like peptide ligases, catalytic domain"/>
    <property type="match status" value="1"/>
</dbReference>